<keyword evidence="6" id="KW-1185">Reference proteome</keyword>
<sequence length="332" mass="36696">MLDVANEAGVSKATVSRVLNKKNIVRPDVVKRVFDAIQKTGYRPNILAQNLAMRKTNFIGFVMSNVLFDGPYFSTLMNHAASFCEESNHQLVMTDGKHSKAEERDAINFLLDMKCAGIIVYSKYLNEKELAEIISRTTTPIMVLNRPVSDHPQHAITTNHYQSACLMMEHLVQNGHRSIAIIRGNPNSGTDQQRYRAYRDVLEKHGLPVDKELEQCGNWALKGGYLAAVRLLECDRRPSAILACNDDMAMGAMRAFSNAGLSLPEEISIAGFDNSNMGEYLSPSLSSVSVPLGNMVKVAILRILGENERAQLISISGSLVIRESIKSLTAPE</sequence>
<dbReference type="SMART" id="SM00354">
    <property type="entry name" value="HTH_LACI"/>
    <property type="match status" value="1"/>
</dbReference>
<evidence type="ECO:0000256" key="1">
    <source>
        <dbReference type="ARBA" id="ARBA00023015"/>
    </source>
</evidence>
<dbReference type="CDD" id="cd01392">
    <property type="entry name" value="HTH_LacI"/>
    <property type="match status" value="1"/>
</dbReference>
<gene>
    <name evidence="5" type="ORF">MD535_07980</name>
</gene>
<reference evidence="5" key="1">
    <citation type="submission" date="2022-02" db="EMBL/GenBank/DDBJ databases">
        <title>Vibrio sp. nov, a new bacterium isolated from seawater.</title>
        <authorList>
            <person name="Yuan Y."/>
        </authorList>
    </citation>
    <scope>NUCLEOTIDE SEQUENCE</scope>
    <source>
        <strain evidence="5">ZSDZ65</strain>
    </source>
</reference>
<comment type="caution">
    <text evidence="5">The sequence shown here is derived from an EMBL/GenBank/DDBJ whole genome shotgun (WGS) entry which is preliminary data.</text>
</comment>
<dbReference type="InterPro" id="IPR010982">
    <property type="entry name" value="Lambda_DNA-bd_dom_sf"/>
</dbReference>
<accession>A0A9X3CP53</accession>
<dbReference type="EMBL" id="JAKRRY010000007">
    <property type="protein sequence ID" value="MCW8345945.1"/>
    <property type="molecule type" value="Genomic_DNA"/>
</dbReference>
<dbReference type="PANTHER" id="PTHR30146:SF67">
    <property type="entry name" value="HTH-TYPE TRANSCRIPTIONAL REGULATOR ASCG"/>
    <property type="match status" value="1"/>
</dbReference>
<dbReference type="PROSITE" id="PS50932">
    <property type="entry name" value="HTH_LACI_2"/>
    <property type="match status" value="1"/>
</dbReference>
<dbReference type="InterPro" id="IPR000843">
    <property type="entry name" value="HTH_LacI"/>
</dbReference>
<dbReference type="InterPro" id="IPR028082">
    <property type="entry name" value="Peripla_BP_I"/>
</dbReference>
<dbReference type="GO" id="GO:0000976">
    <property type="term" value="F:transcription cis-regulatory region binding"/>
    <property type="evidence" value="ECO:0007669"/>
    <property type="project" value="TreeGrafter"/>
</dbReference>
<evidence type="ECO:0000256" key="3">
    <source>
        <dbReference type="ARBA" id="ARBA00023163"/>
    </source>
</evidence>
<dbReference type="Gene3D" id="3.40.50.2300">
    <property type="match status" value="2"/>
</dbReference>
<dbReference type="PROSITE" id="PS00356">
    <property type="entry name" value="HTH_LACI_1"/>
    <property type="match status" value="1"/>
</dbReference>
<feature type="domain" description="HTH lacI-type" evidence="4">
    <location>
        <begin position="1"/>
        <end position="53"/>
    </location>
</feature>
<name>A0A9X3CP53_9VIBR</name>
<keyword evidence="1" id="KW-0805">Transcription regulation</keyword>
<organism evidence="5 6">
    <name type="scientific">Vibrio qingdaonensis</name>
    <dbReference type="NCBI Taxonomy" id="2829491"/>
    <lineage>
        <taxon>Bacteria</taxon>
        <taxon>Pseudomonadati</taxon>
        <taxon>Pseudomonadota</taxon>
        <taxon>Gammaproteobacteria</taxon>
        <taxon>Vibrionales</taxon>
        <taxon>Vibrionaceae</taxon>
        <taxon>Vibrio</taxon>
    </lineage>
</organism>
<dbReference type="Pfam" id="PF13377">
    <property type="entry name" value="Peripla_BP_3"/>
    <property type="match status" value="1"/>
</dbReference>
<dbReference type="Proteomes" id="UP001155587">
    <property type="component" value="Unassembled WGS sequence"/>
</dbReference>
<keyword evidence="3" id="KW-0804">Transcription</keyword>
<dbReference type="PANTHER" id="PTHR30146">
    <property type="entry name" value="LACI-RELATED TRANSCRIPTIONAL REPRESSOR"/>
    <property type="match status" value="1"/>
</dbReference>
<proteinExistence type="predicted"/>
<dbReference type="SUPFAM" id="SSF47413">
    <property type="entry name" value="lambda repressor-like DNA-binding domains"/>
    <property type="match status" value="1"/>
</dbReference>
<keyword evidence="2" id="KW-0238">DNA-binding</keyword>
<evidence type="ECO:0000313" key="6">
    <source>
        <dbReference type="Proteomes" id="UP001155587"/>
    </source>
</evidence>
<dbReference type="AlphaFoldDB" id="A0A9X3CP53"/>
<dbReference type="GO" id="GO:0003700">
    <property type="term" value="F:DNA-binding transcription factor activity"/>
    <property type="evidence" value="ECO:0007669"/>
    <property type="project" value="TreeGrafter"/>
</dbReference>
<evidence type="ECO:0000256" key="2">
    <source>
        <dbReference type="ARBA" id="ARBA00023125"/>
    </source>
</evidence>
<evidence type="ECO:0000259" key="4">
    <source>
        <dbReference type="PROSITE" id="PS50932"/>
    </source>
</evidence>
<dbReference type="InterPro" id="IPR046335">
    <property type="entry name" value="LacI/GalR-like_sensor"/>
</dbReference>
<dbReference type="Gene3D" id="1.10.260.40">
    <property type="entry name" value="lambda repressor-like DNA-binding domains"/>
    <property type="match status" value="1"/>
</dbReference>
<dbReference type="SUPFAM" id="SSF53822">
    <property type="entry name" value="Periplasmic binding protein-like I"/>
    <property type="match status" value="1"/>
</dbReference>
<protein>
    <submittedName>
        <fullName evidence="5">LacI family transcriptional regulator</fullName>
    </submittedName>
</protein>
<dbReference type="Pfam" id="PF00356">
    <property type="entry name" value="LacI"/>
    <property type="match status" value="1"/>
</dbReference>
<dbReference type="RefSeq" id="WP_265674353.1">
    <property type="nucleotide sequence ID" value="NZ_JAKRRY010000007.1"/>
</dbReference>
<evidence type="ECO:0000313" key="5">
    <source>
        <dbReference type="EMBL" id="MCW8345945.1"/>
    </source>
</evidence>